<dbReference type="PROSITE" id="PS00028">
    <property type="entry name" value="ZINC_FINGER_C2H2_1"/>
    <property type="match status" value="1"/>
</dbReference>
<dbReference type="InterPro" id="IPR036236">
    <property type="entry name" value="Znf_C2H2_sf"/>
</dbReference>
<organism evidence="3 4">
    <name type="scientific">Pseudopithomyces chartarum</name>
    <dbReference type="NCBI Taxonomy" id="1892770"/>
    <lineage>
        <taxon>Eukaryota</taxon>
        <taxon>Fungi</taxon>
        <taxon>Dikarya</taxon>
        <taxon>Ascomycota</taxon>
        <taxon>Pezizomycotina</taxon>
        <taxon>Dothideomycetes</taxon>
        <taxon>Pleosporomycetidae</taxon>
        <taxon>Pleosporales</taxon>
        <taxon>Massarineae</taxon>
        <taxon>Didymosphaeriaceae</taxon>
        <taxon>Pseudopithomyces</taxon>
    </lineage>
</organism>
<keyword evidence="4" id="KW-1185">Reference proteome</keyword>
<dbReference type="AlphaFoldDB" id="A0AAN6RKV2"/>
<dbReference type="Gene3D" id="3.30.160.60">
    <property type="entry name" value="Classic Zinc Finger"/>
    <property type="match status" value="1"/>
</dbReference>
<feature type="region of interest" description="Disordered" evidence="1">
    <location>
        <begin position="290"/>
        <end position="409"/>
    </location>
</feature>
<dbReference type="SMART" id="SM00355">
    <property type="entry name" value="ZnF_C2H2"/>
    <property type="match status" value="2"/>
</dbReference>
<feature type="compositionally biased region" description="Acidic residues" evidence="1">
    <location>
        <begin position="82"/>
        <end position="92"/>
    </location>
</feature>
<comment type="caution">
    <text evidence="3">The sequence shown here is derived from an EMBL/GenBank/DDBJ whole genome shotgun (WGS) entry which is preliminary data.</text>
</comment>
<dbReference type="EMBL" id="WVTA01000004">
    <property type="protein sequence ID" value="KAK3213999.1"/>
    <property type="molecule type" value="Genomic_DNA"/>
</dbReference>
<name>A0AAN6RKV2_9PLEO</name>
<evidence type="ECO:0000256" key="1">
    <source>
        <dbReference type="SAM" id="MobiDB-lite"/>
    </source>
</evidence>
<dbReference type="SUPFAM" id="SSF57667">
    <property type="entry name" value="beta-beta-alpha zinc fingers"/>
    <property type="match status" value="1"/>
</dbReference>
<protein>
    <recommendedName>
        <fullName evidence="2">C2H2-type domain-containing protein</fullName>
    </recommendedName>
</protein>
<evidence type="ECO:0000313" key="4">
    <source>
        <dbReference type="Proteomes" id="UP001280581"/>
    </source>
</evidence>
<feature type="compositionally biased region" description="Acidic residues" evidence="1">
    <location>
        <begin position="42"/>
        <end position="52"/>
    </location>
</feature>
<evidence type="ECO:0000313" key="3">
    <source>
        <dbReference type="EMBL" id="KAK3213999.1"/>
    </source>
</evidence>
<dbReference type="Proteomes" id="UP001280581">
    <property type="component" value="Unassembled WGS sequence"/>
</dbReference>
<feature type="compositionally biased region" description="Basic and acidic residues" evidence="1">
    <location>
        <begin position="53"/>
        <end position="62"/>
    </location>
</feature>
<feature type="region of interest" description="Disordered" evidence="1">
    <location>
        <begin position="1"/>
        <end position="211"/>
    </location>
</feature>
<feature type="compositionally biased region" description="Acidic residues" evidence="1">
    <location>
        <begin position="295"/>
        <end position="319"/>
    </location>
</feature>
<accession>A0AAN6RKV2</accession>
<evidence type="ECO:0000259" key="2">
    <source>
        <dbReference type="PROSITE" id="PS00028"/>
    </source>
</evidence>
<proteinExistence type="predicted"/>
<feature type="compositionally biased region" description="Acidic residues" evidence="1">
    <location>
        <begin position="154"/>
        <end position="165"/>
    </location>
</feature>
<feature type="compositionally biased region" description="Polar residues" evidence="1">
    <location>
        <begin position="25"/>
        <end position="40"/>
    </location>
</feature>
<gene>
    <name evidence="3" type="ORF">GRF29_28g1744519</name>
</gene>
<reference evidence="3 4" key="1">
    <citation type="submission" date="2021-02" db="EMBL/GenBank/DDBJ databases">
        <title>Genome assembly of Pseudopithomyces chartarum.</title>
        <authorList>
            <person name="Jauregui R."/>
            <person name="Singh J."/>
            <person name="Voisey C."/>
        </authorList>
    </citation>
    <scope>NUCLEOTIDE SEQUENCE [LARGE SCALE GENOMIC DNA]</scope>
    <source>
        <strain evidence="3 4">AGR01</strain>
    </source>
</reference>
<dbReference type="InterPro" id="IPR013087">
    <property type="entry name" value="Znf_C2H2_type"/>
</dbReference>
<feature type="domain" description="C2H2-type" evidence="2">
    <location>
        <begin position="231"/>
        <end position="254"/>
    </location>
</feature>
<sequence length="409" mass="44967">MFSAGGNPGDGSFIRGTSLCKGMGKNTTGSDESDQGSNFSDPWEDIESEEEDKQQGIDRAQDAEALQEGLVHDAGDQGNLFDGDEADLEGTEENPGQDAQSSLQEGSVHDADDFLIPYDDDRADSEDTDDYRAQDAEDLQEGSIHDPDDFLIFPDDDQAGPEDAEDSRNGGQLEIPKDTQKKGKKGKNKSDPTKPFKCPVSGCPKNTEGYPRADHQRRHMYEHLNIKPYKCQERYCSYECRRKDKITDHLVSKHKMARAGAAQNGANTSATAAIPEIKRYKSRIHIWVNTGVDPGDSDEAEVSNGADEADEAEAGDESGSEAAEHYRQDSVSVADNEDTGSDEEERRRLMDLRMNALEEASPGVSSDAERDYGEEPSSDFEEPQGGTKRKRSSDNSDDDELVGSRMRMT</sequence>